<keyword evidence="4 6" id="KW-0479">Metal-binding</keyword>
<dbReference type="InterPro" id="IPR036396">
    <property type="entry name" value="Cyt_P450_sf"/>
</dbReference>
<feature type="region of interest" description="Disordered" evidence="8">
    <location>
        <begin position="99"/>
        <end position="123"/>
    </location>
</feature>
<evidence type="ECO:0000256" key="5">
    <source>
        <dbReference type="ARBA" id="ARBA00023004"/>
    </source>
</evidence>
<dbReference type="InterPro" id="IPR001128">
    <property type="entry name" value="Cyt_P450"/>
</dbReference>
<keyword evidence="9" id="KW-1133">Transmembrane helix</keyword>
<evidence type="ECO:0000256" key="3">
    <source>
        <dbReference type="ARBA" id="ARBA00022617"/>
    </source>
</evidence>
<sequence length="514" mass="57222">MPALDDMVNSVEAYAHHGFVGIALAAFTALIGLSTVYLLLINPLYNIFLHPLRHIPGPKLWAITHIFYSKSVYNGLVHKDLLELHRVYGPVVRVAPNSVNISHPEGQRDLKGHRKGGADENGKDPAVFGLSASNLIGAPREEHTAQRRILSHAFSAQTMVEQQAIIKGYIDKFFEGLRKNSQNGTQLVEMTSWLNWLTFDVIGDLAFGEPFGCLENSEYHVWVNLTLDALKFTRLQAELGRLGRVASMMQNHLIGGLSKQYQDHIGLATLRVRKRLETSTTRPDFIHKMIEGGKQRDHPLSFEKLVSNAELLVVAGSETTATVLSSAVFYLTTNPQALARLSKEIRSAYKDESEVDLLNTQHLAYLNAVVNETLRIQPPVAGSGSRIAAPGGTTVAGHFIPGGTICDTDIWTIHHNPSMFTLADSFVPERFLGDDRFKNDRLDAVEPFSAGPRNCIGRNLAYAEIRMVLARLVLNFDMEINPADKTWNVDQKAFFVWDKPLLRVWLKPRTTSAV</sequence>
<dbReference type="GO" id="GO:0020037">
    <property type="term" value="F:heme binding"/>
    <property type="evidence" value="ECO:0007669"/>
    <property type="project" value="InterPro"/>
</dbReference>
<comment type="cofactor">
    <cofactor evidence="1 6">
        <name>heme</name>
        <dbReference type="ChEBI" id="CHEBI:30413"/>
    </cofactor>
</comment>
<dbReference type="PANTHER" id="PTHR24305:SF210">
    <property type="entry name" value="CYTOCHROME P450 MONOOXYGENASE ASQL-RELATED"/>
    <property type="match status" value="1"/>
</dbReference>
<proteinExistence type="inferred from homology"/>
<dbReference type="GO" id="GO:0016705">
    <property type="term" value="F:oxidoreductase activity, acting on paired donors, with incorporation or reduction of molecular oxygen"/>
    <property type="evidence" value="ECO:0007669"/>
    <property type="project" value="InterPro"/>
</dbReference>
<dbReference type="Gene3D" id="1.10.630.10">
    <property type="entry name" value="Cytochrome P450"/>
    <property type="match status" value="1"/>
</dbReference>
<dbReference type="InterPro" id="IPR017972">
    <property type="entry name" value="Cyt_P450_CS"/>
</dbReference>
<evidence type="ECO:0000313" key="10">
    <source>
        <dbReference type="EMBL" id="KXJ90965.1"/>
    </source>
</evidence>
<evidence type="ECO:0000256" key="7">
    <source>
        <dbReference type="RuleBase" id="RU000461"/>
    </source>
</evidence>
<evidence type="ECO:0000313" key="11">
    <source>
        <dbReference type="Proteomes" id="UP000070501"/>
    </source>
</evidence>
<gene>
    <name evidence="10" type="ORF">Micbo1qcDRAFT_225842</name>
</gene>
<feature type="binding site" description="axial binding residue" evidence="6">
    <location>
        <position position="455"/>
    </location>
    <ligand>
        <name>heme</name>
        <dbReference type="ChEBI" id="CHEBI:30413"/>
    </ligand>
    <ligandPart>
        <name>Fe</name>
        <dbReference type="ChEBI" id="CHEBI:18248"/>
    </ligandPart>
</feature>
<name>A0A136J197_9PEZI</name>
<dbReference type="InParanoid" id="A0A136J197"/>
<evidence type="ECO:0000256" key="4">
    <source>
        <dbReference type="ARBA" id="ARBA00022723"/>
    </source>
</evidence>
<keyword evidence="5 6" id="KW-0408">Iron</keyword>
<evidence type="ECO:0000256" key="6">
    <source>
        <dbReference type="PIRSR" id="PIRSR602401-1"/>
    </source>
</evidence>
<keyword evidence="9" id="KW-0812">Transmembrane</keyword>
<keyword evidence="7" id="KW-0560">Oxidoreductase</keyword>
<evidence type="ECO:0000256" key="8">
    <source>
        <dbReference type="SAM" id="MobiDB-lite"/>
    </source>
</evidence>
<accession>A0A136J197</accession>
<dbReference type="InterPro" id="IPR050121">
    <property type="entry name" value="Cytochrome_P450_monoxygenase"/>
</dbReference>
<dbReference type="PRINTS" id="PR00385">
    <property type="entry name" value="P450"/>
</dbReference>
<keyword evidence="9" id="KW-0472">Membrane</keyword>
<dbReference type="STRING" id="196109.A0A136J197"/>
<evidence type="ECO:0000256" key="2">
    <source>
        <dbReference type="ARBA" id="ARBA00010617"/>
    </source>
</evidence>
<evidence type="ECO:0000256" key="9">
    <source>
        <dbReference type="SAM" id="Phobius"/>
    </source>
</evidence>
<dbReference type="Proteomes" id="UP000070501">
    <property type="component" value="Unassembled WGS sequence"/>
</dbReference>
<dbReference type="PANTHER" id="PTHR24305">
    <property type="entry name" value="CYTOCHROME P450"/>
    <property type="match status" value="1"/>
</dbReference>
<dbReference type="AlphaFoldDB" id="A0A136J197"/>
<organism evidence="10 11">
    <name type="scientific">Microdochium bolleyi</name>
    <dbReference type="NCBI Taxonomy" id="196109"/>
    <lineage>
        <taxon>Eukaryota</taxon>
        <taxon>Fungi</taxon>
        <taxon>Dikarya</taxon>
        <taxon>Ascomycota</taxon>
        <taxon>Pezizomycotina</taxon>
        <taxon>Sordariomycetes</taxon>
        <taxon>Xylariomycetidae</taxon>
        <taxon>Xylariales</taxon>
        <taxon>Microdochiaceae</taxon>
        <taxon>Microdochium</taxon>
    </lineage>
</organism>
<dbReference type="PROSITE" id="PS00086">
    <property type="entry name" value="CYTOCHROME_P450"/>
    <property type="match status" value="1"/>
</dbReference>
<dbReference type="CDD" id="cd11058">
    <property type="entry name" value="CYP60B-like"/>
    <property type="match status" value="1"/>
</dbReference>
<dbReference type="Pfam" id="PF00067">
    <property type="entry name" value="p450"/>
    <property type="match status" value="1"/>
</dbReference>
<dbReference type="SUPFAM" id="SSF48264">
    <property type="entry name" value="Cytochrome P450"/>
    <property type="match status" value="1"/>
</dbReference>
<evidence type="ECO:0000256" key="1">
    <source>
        <dbReference type="ARBA" id="ARBA00001971"/>
    </source>
</evidence>
<comment type="similarity">
    <text evidence="2 7">Belongs to the cytochrome P450 family.</text>
</comment>
<dbReference type="InterPro" id="IPR002401">
    <property type="entry name" value="Cyt_P450_E_grp-I"/>
</dbReference>
<dbReference type="PRINTS" id="PR00463">
    <property type="entry name" value="EP450I"/>
</dbReference>
<keyword evidence="7" id="KW-0503">Monooxygenase</keyword>
<keyword evidence="11" id="KW-1185">Reference proteome</keyword>
<protein>
    <submittedName>
        <fullName evidence="10">Trichothecene C-15 hydroxylase</fullName>
    </submittedName>
</protein>
<feature type="transmembrane region" description="Helical" evidence="9">
    <location>
        <begin position="20"/>
        <end position="40"/>
    </location>
</feature>
<feature type="compositionally biased region" description="Basic and acidic residues" evidence="8">
    <location>
        <begin position="105"/>
        <end position="123"/>
    </location>
</feature>
<dbReference type="GO" id="GO:0005506">
    <property type="term" value="F:iron ion binding"/>
    <property type="evidence" value="ECO:0007669"/>
    <property type="project" value="InterPro"/>
</dbReference>
<dbReference type="OrthoDB" id="1470350at2759"/>
<dbReference type="EMBL" id="KQ964251">
    <property type="protein sequence ID" value="KXJ90965.1"/>
    <property type="molecule type" value="Genomic_DNA"/>
</dbReference>
<keyword evidence="3 6" id="KW-0349">Heme</keyword>
<dbReference type="GO" id="GO:0004497">
    <property type="term" value="F:monooxygenase activity"/>
    <property type="evidence" value="ECO:0007669"/>
    <property type="project" value="UniProtKB-KW"/>
</dbReference>
<reference evidence="11" key="1">
    <citation type="submission" date="2016-02" db="EMBL/GenBank/DDBJ databases">
        <title>Draft genome sequence of Microdochium bolleyi, a fungal endophyte of beachgrass.</title>
        <authorList>
            <consortium name="DOE Joint Genome Institute"/>
            <person name="David A.S."/>
            <person name="May G."/>
            <person name="Haridas S."/>
            <person name="Lim J."/>
            <person name="Wang M."/>
            <person name="Labutti K."/>
            <person name="Lipzen A."/>
            <person name="Barry K."/>
            <person name="Grigoriev I.V."/>
        </authorList>
    </citation>
    <scope>NUCLEOTIDE SEQUENCE [LARGE SCALE GENOMIC DNA]</scope>
    <source>
        <strain evidence="11">J235TASD1</strain>
    </source>
</reference>